<keyword evidence="3" id="KW-1185">Reference proteome</keyword>
<evidence type="ECO:0000256" key="1">
    <source>
        <dbReference type="SAM" id="MobiDB-lite"/>
    </source>
</evidence>
<accession>A0A9W9QRF6</accession>
<reference evidence="2" key="1">
    <citation type="submission" date="2022-12" db="EMBL/GenBank/DDBJ databases">
        <authorList>
            <person name="Petersen C."/>
        </authorList>
    </citation>
    <scope>NUCLEOTIDE SEQUENCE</scope>
    <source>
        <strain evidence="2">IBT 35675</strain>
    </source>
</reference>
<organism evidence="2 3">
    <name type="scientific">Penicillium brevicompactum</name>
    <dbReference type="NCBI Taxonomy" id="5074"/>
    <lineage>
        <taxon>Eukaryota</taxon>
        <taxon>Fungi</taxon>
        <taxon>Dikarya</taxon>
        <taxon>Ascomycota</taxon>
        <taxon>Pezizomycotina</taxon>
        <taxon>Eurotiomycetes</taxon>
        <taxon>Eurotiomycetidae</taxon>
        <taxon>Eurotiales</taxon>
        <taxon>Aspergillaceae</taxon>
        <taxon>Penicillium</taxon>
    </lineage>
</organism>
<evidence type="ECO:0000313" key="2">
    <source>
        <dbReference type="EMBL" id="KAJ5342821.1"/>
    </source>
</evidence>
<name>A0A9W9QRF6_PENBR</name>
<proteinExistence type="predicted"/>
<gene>
    <name evidence="2" type="ORF">N7541_011945</name>
</gene>
<sequence length="166" mass="17956">MLTVRTLEDVVSDENSQPMLMMIFVGNAVIANHTPDNATDVGQVAFTPDSSGPLVGNPANETGSSGKRSSSGSFSNQQLFIPSANSTDHQVGFTTSASSDQVTTKFVWYGHFLLVETDDGGYTSLFYAKKNKKQEGAYSLQWNITDDDDDSEYYSVSMRSIAPSNA</sequence>
<feature type="region of interest" description="Disordered" evidence="1">
    <location>
        <begin position="41"/>
        <end position="78"/>
    </location>
</feature>
<dbReference type="AlphaFoldDB" id="A0A9W9QRF6"/>
<feature type="compositionally biased region" description="Low complexity" evidence="1">
    <location>
        <begin position="63"/>
        <end position="75"/>
    </location>
</feature>
<protein>
    <submittedName>
        <fullName evidence="2">Uncharacterized protein</fullName>
    </submittedName>
</protein>
<evidence type="ECO:0000313" key="3">
    <source>
        <dbReference type="Proteomes" id="UP001148299"/>
    </source>
</evidence>
<dbReference type="Proteomes" id="UP001148299">
    <property type="component" value="Unassembled WGS sequence"/>
</dbReference>
<dbReference type="EMBL" id="JAPZBR010000008">
    <property type="protein sequence ID" value="KAJ5342821.1"/>
    <property type="molecule type" value="Genomic_DNA"/>
</dbReference>
<comment type="caution">
    <text evidence="2">The sequence shown here is derived from an EMBL/GenBank/DDBJ whole genome shotgun (WGS) entry which is preliminary data.</text>
</comment>
<reference evidence="2" key="2">
    <citation type="journal article" date="2023" name="IMA Fungus">
        <title>Comparative genomic study of the Penicillium genus elucidates a diverse pangenome and 15 lateral gene transfer events.</title>
        <authorList>
            <person name="Petersen C."/>
            <person name="Sorensen T."/>
            <person name="Nielsen M.R."/>
            <person name="Sondergaard T.E."/>
            <person name="Sorensen J.L."/>
            <person name="Fitzpatrick D.A."/>
            <person name="Frisvad J.C."/>
            <person name="Nielsen K.L."/>
        </authorList>
    </citation>
    <scope>NUCLEOTIDE SEQUENCE</scope>
    <source>
        <strain evidence="2">IBT 35675</strain>
    </source>
</reference>